<gene>
    <name evidence="1" type="ORF">IE077_000986</name>
</gene>
<organism evidence="1 2">
    <name type="scientific">Cardiosporidium cionae</name>
    <dbReference type="NCBI Taxonomy" id="476202"/>
    <lineage>
        <taxon>Eukaryota</taxon>
        <taxon>Sar</taxon>
        <taxon>Alveolata</taxon>
        <taxon>Apicomplexa</taxon>
        <taxon>Aconoidasida</taxon>
        <taxon>Nephromycida</taxon>
        <taxon>Cardiosporidium</taxon>
    </lineage>
</organism>
<evidence type="ECO:0000313" key="1">
    <source>
        <dbReference type="EMBL" id="KAF8823064.1"/>
    </source>
</evidence>
<name>A0ABQ7JGN7_9APIC</name>
<evidence type="ECO:0000313" key="2">
    <source>
        <dbReference type="Proteomes" id="UP000823046"/>
    </source>
</evidence>
<keyword evidence="2" id="KW-1185">Reference proteome</keyword>
<sequence length="160" mass="17946">MKSENFIGDASDAISQHVLPQLHGRKLIKALSFLPEKNRVTEIFIDYIGQIIKFLEEDPKNKWTWTVLNYSCKTEENIIEAVGQGVVDLLANTLIDLHLKPTNYSDEIAIVCCKIISVCTSLIKKAANAFAKYGIHVDVLIPLIKEIIGEKKPTKNINVL</sequence>
<comment type="caution">
    <text evidence="1">The sequence shown here is derived from an EMBL/GenBank/DDBJ whole genome shotgun (WGS) entry which is preliminary data.</text>
</comment>
<proteinExistence type="predicted"/>
<feature type="non-terminal residue" evidence="1">
    <location>
        <position position="160"/>
    </location>
</feature>
<reference evidence="1 2" key="1">
    <citation type="journal article" date="2020" name="bioRxiv">
        <title>Metabolic contributions of an alphaproteobacterial endosymbiont in the apicomplexan Cardiosporidium cionae.</title>
        <authorList>
            <person name="Hunter E.S."/>
            <person name="Paight C.J."/>
            <person name="Lane C.E."/>
        </authorList>
    </citation>
    <scope>NUCLEOTIDE SEQUENCE [LARGE SCALE GENOMIC DNA]</scope>
    <source>
        <strain evidence="1">ESH_2018</strain>
    </source>
</reference>
<dbReference type="EMBL" id="JADAQX010000004">
    <property type="protein sequence ID" value="KAF8823064.1"/>
    <property type="molecule type" value="Genomic_DNA"/>
</dbReference>
<protein>
    <submittedName>
        <fullName evidence="1">Uncharacterized protein</fullName>
    </submittedName>
</protein>
<dbReference type="Proteomes" id="UP000823046">
    <property type="component" value="Unassembled WGS sequence"/>
</dbReference>
<accession>A0ABQ7JGN7</accession>